<comment type="caution">
    <text evidence="10">The sequence shown here is derived from an EMBL/GenBank/DDBJ whole genome shotgun (WGS) entry which is preliminary data.</text>
</comment>
<dbReference type="GO" id="GO:0006355">
    <property type="term" value="P:regulation of DNA-templated transcription"/>
    <property type="evidence" value="ECO:0007669"/>
    <property type="project" value="UniProtKB-UniRule"/>
</dbReference>
<proteinExistence type="inferred from homology"/>
<protein>
    <recommendedName>
        <fullName evidence="2 7">Transcriptional regulator CtsR</fullName>
    </recommendedName>
</protein>
<name>A0A134AC32_9FIRM</name>
<dbReference type="PATRIC" id="fig|755172.3.peg.1442"/>
<keyword evidence="3 7" id="KW-0678">Repressor</keyword>
<dbReference type="Pfam" id="PF05848">
    <property type="entry name" value="CtsR"/>
    <property type="match status" value="1"/>
</dbReference>
<dbReference type="Pfam" id="PF17727">
    <property type="entry name" value="CtsR_C"/>
    <property type="match status" value="1"/>
</dbReference>
<keyword evidence="5 7" id="KW-0238">DNA-binding</keyword>
<dbReference type="Gene3D" id="1.10.1200.150">
    <property type="entry name" value="Transcriptional regulator CtsR, C-terminal domain"/>
    <property type="match status" value="1"/>
</dbReference>
<evidence type="ECO:0000256" key="3">
    <source>
        <dbReference type="ARBA" id="ARBA00022491"/>
    </source>
</evidence>
<comment type="similarity">
    <text evidence="1 7">Belongs to the CtsR family.</text>
</comment>
<dbReference type="InterPro" id="IPR041902">
    <property type="entry name" value="CtsR_N_sf"/>
</dbReference>
<dbReference type="EMBL" id="LSDG01000044">
    <property type="protein sequence ID" value="KXB65283.1"/>
    <property type="molecule type" value="Genomic_DNA"/>
</dbReference>
<dbReference type="InterPro" id="IPR040465">
    <property type="entry name" value="CtsR_N"/>
</dbReference>
<keyword evidence="4 7" id="KW-0805">Transcription regulation</keyword>
<dbReference type="InterPro" id="IPR041908">
    <property type="entry name" value="CtsR_C_sf"/>
</dbReference>
<evidence type="ECO:0000313" key="11">
    <source>
        <dbReference type="Proteomes" id="UP000070442"/>
    </source>
</evidence>
<accession>A0A134AC32</accession>
<dbReference type="STRING" id="755172.HMPREF1863_01480"/>
<evidence type="ECO:0000313" key="10">
    <source>
        <dbReference type="EMBL" id="KXB65283.1"/>
    </source>
</evidence>
<evidence type="ECO:0000256" key="2">
    <source>
        <dbReference type="ARBA" id="ARBA00014129"/>
    </source>
</evidence>
<evidence type="ECO:0000256" key="4">
    <source>
        <dbReference type="ARBA" id="ARBA00023015"/>
    </source>
</evidence>
<evidence type="ECO:0000256" key="1">
    <source>
        <dbReference type="ARBA" id="ARBA00010189"/>
    </source>
</evidence>
<sequence>MTIFDYYFILHIQKPGKEGDMARLSNHIEDYIRGLLMEEDGRIEIKRNVLAEHFGCAPSQINYVLTTRFTPVQGFFVESRRGGGGFIRIVKVELNDEKHFFDLLTEEVGASITQSHANRLLKSLEEGGYITDREGHLLAVAMSDRALAGAGDERNAVRADMLQNVLLGIFS</sequence>
<reference evidence="11" key="1">
    <citation type="submission" date="2016-01" db="EMBL/GenBank/DDBJ databases">
        <authorList>
            <person name="Mitreva M."/>
            <person name="Pepin K.H."/>
            <person name="Mihindukulasuriya K.A."/>
            <person name="Fulton R."/>
            <person name="Fronick C."/>
            <person name="O'Laughlin M."/>
            <person name="Miner T."/>
            <person name="Herter B."/>
            <person name="Rosa B.A."/>
            <person name="Cordes M."/>
            <person name="Tomlinson C."/>
            <person name="Wollam A."/>
            <person name="Palsikar V.B."/>
            <person name="Mardis E.R."/>
            <person name="Wilson R.K."/>
        </authorList>
    </citation>
    <scope>NUCLEOTIDE SEQUENCE [LARGE SCALE GENOMIC DNA]</scope>
    <source>
        <strain evidence="11">DNF00729</strain>
    </source>
</reference>
<dbReference type="InterPro" id="IPR041473">
    <property type="entry name" value="CtsR_C"/>
</dbReference>
<keyword evidence="11" id="KW-1185">Reference proteome</keyword>
<organism evidence="10 11">
    <name type="scientific">Aedoeadaptatus coxii</name>
    <dbReference type="NCBI Taxonomy" id="755172"/>
    <lineage>
        <taxon>Bacteria</taxon>
        <taxon>Bacillati</taxon>
        <taxon>Bacillota</taxon>
        <taxon>Tissierellia</taxon>
        <taxon>Tissierellales</taxon>
        <taxon>Peptoniphilaceae</taxon>
        <taxon>Aedoeadaptatus</taxon>
    </lineage>
</organism>
<feature type="domain" description="CtsR N-terminal HTH" evidence="8">
    <location>
        <begin position="23"/>
        <end position="93"/>
    </location>
</feature>
<dbReference type="Gene3D" id="3.30.56.130">
    <property type="entry name" value="Transcriptional regulator CtsR, winged HTH domain"/>
    <property type="match status" value="1"/>
</dbReference>
<dbReference type="GO" id="GO:0003677">
    <property type="term" value="F:DNA binding"/>
    <property type="evidence" value="ECO:0007669"/>
    <property type="project" value="UniProtKB-UniRule"/>
</dbReference>
<evidence type="ECO:0000259" key="8">
    <source>
        <dbReference type="Pfam" id="PF05848"/>
    </source>
</evidence>
<dbReference type="InterPro" id="IPR008463">
    <property type="entry name" value="CtsR"/>
</dbReference>
<evidence type="ECO:0000256" key="5">
    <source>
        <dbReference type="ARBA" id="ARBA00023125"/>
    </source>
</evidence>
<evidence type="ECO:0000259" key="9">
    <source>
        <dbReference type="Pfam" id="PF17727"/>
    </source>
</evidence>
<dbReference type="Proteomes" id="UP000070442">
    <property type="component" value="Unassembled WGS sequence"/>
</dbReference>
<gene>
    <name evidence="10" type="ORF">HMPREF1863_01480</name>
</gene>
<keyword evidence="6 7" id="KW-0804">Transcription</keyword>
<feature type="domain" description="CtsR C-terminal dimerization" evidence="9">
    <location>
        <begin position="96"/>
        <end position="166"/>
    </location>
</feature>
<evidence type="ECO:0000256" key="7">
    <source>
        <dbReference type="PIRNR" id="PIRNR010607"/>
    </source>
</evidence>
<dbReference type="PIRSF" id="PIRSF010607">
    <property type="entry name" value="Txn_repr_CtsR"/>
    <property type="match status" value="1"/>
</dbReference>
<evidence type="ECO:0000256" key="6">
    <source>
        <dbReference type="ARBA" id="ARBA00023163"/>
    </source>
</evidence>
<dbReference type="AlphaFoldDB" id="A0A134AC32"/>